<evidence type="ECO:0000256" key="2">
    <source>
        <dbReference type="ARBA" id="ARBA00022840"/>
    </source>
</evidence>
<name>A0ABW1SYP4_9ACTN</name>
<dbReference type="RefSeq" id="WP_386764839.1">
    <property type="nucleotide sequence ID" value="NZ_JBHSTI010000008.1"/>
</dbReference>
<keyword evidence="1" id="KW-0547">Nucleotide-binding</keyword>
<dbReference type="InterPro" id="IPR015854">
    <property type="entry name" value="ABC_transpr_LolD-like"/>
</dbReference>
<keyword evidence="5" id="KW-1185">Reference proteome</keyword>
<dbReference type="SMART" id="SM00382">
    <property type="entry name" value="AAA"/>
    <property type="match status" value="1"/>
</dbReference>
<gene>
    <name evidence="4" type="ORF">ACFQGU_06360</name>
</gene>
<dbReference type="Pfam" id="PF00005">
    <property type="entry name" value="ABC_tran"/>
    <property type="match status" value="1"/>
</dbReference>
<dbReference type="Proteomes" id="UP001596138">
    <property type="component" value="Unassembled WGS sequence"/>
</dbReference>
<evidence type="ECO:0000259" key="3">
    <source>
        <dbReference type="PROSITE" id="PS50893"/>
    </source>
</evidence>
<keyword evidence="2 4" id="KW-0067">ATP-binding</keyword>
<dbReference type="PANTHER" id="PTHR24220:SF659">
    <property type="entry name" value="TRANSPORTER, PUTATIVE-RELATED"/>
    <property type="match status" value="1"/>
</dbReference>
<accession>A0ABW1SYP4</accession>
<dbReference type="SUPFAM" id="SSF52540">
    <property type="entry name" value="P-loop containing nucleoside triphosphate hydrolases"/>
    <property type="match status" value="1"/>
</dbReference>
<protein>
    <submittedName>
        <fullName evidence="4">ABC transporter ATP-binding protein</fullName>
    </submittedName>
</protein>
<dbReference type="InterPro" id="IPR027417">
    <property type="entry name" value="P-loop_NTPase"/>
</dbReference>
<dbReference type="EMBL" id="JBHSTI010000008">
    <property type="protein sequence ID" value="MFC6237493.1"/>
    <property type="molecule type" value="Genomic_DNA"/>
</dbReference>
<dbReference type="Gene3D" id="3.40.50.300">
    <property type="entry name" value="P-loop containing nucleotide triphosphate hydrolases"/>
    <property type="match status" value="1"/>
</dbReference>
<reference evidence="5" key="1">
    <citation type="journal article" date="2019" name="Int. J. Syst. Evol. Microbiol.">
        <title>The Global Catalogue of Microorganisms (GCM) 10K type strain sequencing project: providing services to taxonomists for standard genome sequencing and annotation.</title>
        <authorList>
            <consortium name="The Broad Institute Genomics Platform"/>
            <consortium name="The Broad Institute Genome Sequencing Center for Infectious Disease"/>
            <person name="Wu L."/>
            <person name="Ma J."/>
        </authorList>
    </citation>
    <scope>NUCLEOTIDE SEQUENCE [LARGE SCALE GENOMIC DNA]</scope>
    <source>
        <strain evidence="5">CGMCC 4.7317</strain>
    </source>
</reference>
<dbReference type="PROSITE" id="PS00211">
    <property type="entry name" value="ABC_TRANSPORTER_1"/>
    <property type="match status" value="1"/>
</dbReference>
<proteinExistence type="predicted"/>
<dbReference type="GO" id="GO:0005524">
    <property type="term" value="F:ATP binding"/>
    <property type="evidence" value="ECO:0007669"/>
    <property type="project" value="UniProtKB-KW"/>
</dbReference>
<dbReference type="InterPro" id="IPR017871">
    <property type="entry name" value="ABC_transporter-like_CS"/>
</dbReference>
<dbReference type="InterPro" id="IPR003439">
    <property type="entry name" value="ABC_transporter-like_ATP-bd"/>
</dbReference>
<organism evidence="4 5">
    <name type="scientific">Longivirga aurantiaca</name>
    <dbReference type="NCBI Taxonomy" id="1837743"/>
    <lineage>
        <taxon>Bacteria</taxon>
        <taxon>Bacillati</taxon>
        <taxon>Actinomycetota</taxon>
        <taxon>Actinomycetes</taxon>
        <taxon>Sporichthyales</taxon>
        <taxon>Sporichthyaceae</taxon>
        <taxon>Longivirga</taxon>
    </lineage>
</organism>
<evidence type="ECO:0000313" key="5">
    <source>
        <dbReference type="Proteomes" id="UP001596138"/>
    </source>
</evidence>
<evidence type="ECO:0000256" key="1">
    <source>
        <dbReference type="ARBA" id="ARBA00022741"/>
    </source>
</evidence>
<dbReference type="InterPro" id="IPR003593">
    <property type="entry name" value="AAA+_ATPase"/>
</dbReference>
<dbReference type="PANTHER" id="PTHR24220">
    <property type="entry name" value="IMPORT ATP-BINDING PROTEIN"/>
    <property type="match status" value="1"/>
</dbReference>
<feature type="domain" description="ABC transporter" evidence="3">
    <location>
        <begin position="5"/>
        <end position="211"/>
    </location>
</feature>
<comment type="caution">
    <text evidence="4">The sequence shown here is derived from an EMBL/GenBank/DDBJ whole genome shotgun (WGS) entry which is preliminary data.</text>
</comment>
<sequence>MTRIVSAESLRYEPAGRVVLDDVSVRAEAGEMLAVTGPSGSGKSSLLALLAGLAVPSAGRALVDGRPVLDGLDARLGLVLQGYGLVSVLTAAENVEVALQALDVPAADVRSRALEALVSVGLGDLAERSVEELSGGQRQRVAVARALVTEPDVVLADEPTSQQDGGTKLRILALLRDAADRGAVVLVATHDPEVVAACDRETALHDGRLVV</sequence>
<evidence type="ECO:0000313" key="4">
    <source>
        <dbReference type="EMBL" id="MFC6237493.1"/>
    </source>
</evidence>
<dbReference type="PROSITE" id="PS50893">
    <property type="entry name" value="ABC_TRANSPORTER_2"/>
    <property type="match status" value="1"/>
</dbReference>